<feature type="binding site" evidence="6">
    <location>
        <position position="192"/>
    </location>
    <ligand>
        <name>substrate</name>
    </ligand>
</feature>
<organism evidence="9 10">
    <name type="scientific">Halothiobacillus neapolitanus (strain ATCC 23641 / DSM 15147 / CIP 104769 / NCIMB 8539 / c2)</name>
    <name type="common">Thiobacillus neapolitanus</name>
    <dbReference type="NCBI Taxonomy" id="555778"/>
    <lineage>
        <taxon>Bacteria</taxon>
        <taxon>Pseudomonadati</taxon>
        <taxon>Pseudomonadota</taxon>
        <taxon>Gammaproteobacteria</taxon>
        <taxon>Chromatiales</taxon>
        <taxon>Halothiobacillaceae</taxon>
        <taxon>Halothiobacillus</taxon>
    </lineage>
</organism>
<dbReference type="Proteomes" id="UP000009102">
    <property type="component" value="Chromosome"/>
</dbReference>
<dbReference type="eggNOG" id="COG0364">
    <property type="taxonomic scope" value="Bacteria"/>
</dbReference>
<dbReference type="EC" id="1.1.1.49" evidence="6"/>
<dbReference type="Gene3D" id="3.30.360.10">
    <property type="entry name" value="Dihydrodipicolinate Reductase, domain 2"/>
    <property type="match status" value="1"/>
</dbReference>
<dbReference type="GO" id="GO:0005829">
    <property type="term" value="C:cytosol"/>
    <property type="evidence" value="ECO:0007669"/>
    <property type="project" value="TreeGrafter"/>
</dbReference>
<keyword evidence="2 6" id="KW-0313">Glucose metabolism</keyword>
<dbReference type="Pfam" id="PF02781">
    <property type="entry name" value="G6PD_C"/>
    <property type="match status" value="1"/>
</dbReference>
<dbReference type="UniPathway" id="UPA00115">
    <property type="reaction ID" value="UER00408"/>
</dbReference>
<dbReference type="HAMAP" id="MF_00966">
    <property type="entry name" value="G6PD"/>
    <property type="match status" value="1"/>
</dbReference>
<dbReference type="STRING" id="555778.Hneap_0996"/>
<feature type="binding site" evidence="6">
    <location>
        <position position="245"/>
    </location>
    <ligand>
        <name>substrate</name>
    </ligand>
</feature>
<accession>D0KZF9</accession>
<dbReference type="RefSeq" id="WP_012823868.1">
    <property type="nucleotide sequence ID" value="NC_013422.1"/>
</dbReference>
<dbReference type="SUPFAM" id="SSF51735">
    <property type="entry name" value="NAD(P)-binding Rossmann-fold domains"/>
    <property type="match status" value="1"/>
</dbReference>
<dbReference type="PRINTS" id="PR00079">
    <property type="entry name" value="G6PDHDRGNASE"/>
</dbReference>
<name>D0KZF9_HALNC</name>
<comment type="function">
    <text evidence="6">Catalyzes the oxidation of glucose 6-phosphate to 6-phosphogluconolactone.</text>
</comment>
<keyword evidence="4 6" id="KW-0560">Oxidoreductase</keyword>
<feature type="binding site" evidence="6">
    <location>
        <position position="58"/>
    </location>
    <ligand>
        <name>NADP(+)</name>
        <dbReference type="ChEBI" id="CHEBI:58349"/>
    </ligand>
</feature>
<evidence type="ECO:0000256" key="3">
    <source>
        <dbReference type="ARBA" id="ARBA00022857"/>
    </source>
</evidence>
<evidence type="ECO:0000256" key="1">
    <source>
        <dbReference type="ARBA" id="ARBA00004937"/>
    </source>
</evidence>
<dbReference type="OrthoDB" id="9802739at2"/>
<dbReference type="GO" id="GO:0006006">
    <property type="term" value="P:glucose metabolic process"/>
    <property type="evidence" value="ECO:0007669"/>
    <property type="project" value="UniProtKB-KW"/>
</dbReference>
<comment type="similarity">
    <text evidence="6">Belongs to the glucose-6-phosphate dehydrogenase family.</text>
</comment>
<keyword evidence="10" id="KW-1185">Reference proteome</keyword>
<comment type="catalytic activity">
    <reaction evidence="6">
        <text>D-glucose 6-phosphate + NADP(+) = 6-phospho-D-glucono-1,5-lactone + NADPH + H(+)</text>
        <dbReference type="Rhea" id="RHEA:15841"/>
        <dbReference type="ChEBI" id="CHEBI:15378"/>
        <dbReference type="ChEBI" id="CHEBI:57783"/>
        <dbReference type="ChEBI" id="CHEBI:57955"/>
        <dbReference type="ChEBI" id="CHEBI:58349"/>
        <dbReference type="ChEBI" id="CHEBI:61548"/>
        <dbReference type="EC" id="1.1.1.49"/>
    </reaction>
</comment>
<dbReference type="PANTHER" id="PTHR23429:SF0">
    <property type="entry name" value="GLUCOSE-6-PHOSPHATE 1-DEHYDROGENASE"/>
    <property type="match status" value="1"/>
</dbReference>
<dbReference type="InterPro" id="IPR022675">
    <property type="entry name" value="G6P_DH_C"/>
</dbReference>
<feature type="active site" description="Proton acceptor" evidence="6">
    <location>
        <position position="250"/>
    </location>
</feature>
<dbReference type="PIRSF" id="PIRSF000110">
    <property type="entry name" value="G6PD"/>
    <property type="match status" value="1"/>
</dbReference>
<proteinExistence type="inferred from homology"/>
<evidence type="ECO:0000256" key="2">
    <source>
        <dbReference type="ARBA" id="ARBA00022526"/>
    </source>
</evidence>
<dbReference type="InterPro" id="IPR036291">
    <property type="entry name" value="NAD(P)-bd_dom_sf"/>
</dbReference>
<evidence type="ECO:0000259" key="8">
    <source>
        <dbReference type="Pfam" id="PF02781"/>
    </source>
</evidence>
<gene>
    <name evidence="6" type="primary">zwf</name>
    <name evidence="9" type="ordered locus">Hneap_0996</name>
</gene>
<dbReference type="InterPro" id="IPR022674">
    <property type="entry name" value="G6P_DH_NAD-bd"/>
</dbReference>
<feature type="binding site" evidence="6">
    <location>
        <position position="350"/>
    </location>
    <ligand>
        <name>substrate</name>
    </ligand>
</feature>
<dbReference type="SUPFAM" id="SSF55347">
    <property type="entry name" value="Glyceraldehyde-3-phosphate dehydrogenase-like, C-terminal domain"/>
    <property type="match status" value="1"/>
</dbReference>
<dbReference type="AlphaFoldDB" id="D0KZF9"/>
<dbReference type="KEGG" id="hna:Hneap_0996"/>
<reference evidence="9 10" key="1">
    <citation type="submission" date="2009-10" db="EMBL/GenBank/DDBJ databases">
        <title>Complete sequence of Halothiobacillus neapolitanus c2.</title>
        <authorList>
            <consortium name="US DOE Joint Genome Institute"/>
            <person name="Lucas S."/>
            <person name="Copeland A."/>
            <person name="Lapidus A."/>
            <person name="Glavina del Rio T."/>
            <person name="Tice H."/>
            <person name="Bruce D."/>
            <person name="Goodwin L."/>
            <person name="Pitluck S."/>
            <person name="Davenport K."/>
            <person name="Brettin T."/>
            <person name="Detter J.C."/>
            <person name="Han C."/>
            <person name="Tapia R."/>
            <person name="Larimer F."/>
            <person name="Land M."/>
            <person name="Hauser L."/>
            <person name="Kyrpides N."/>
            <person name="Mikhailova N."/>
            <person name="Kerfeld C."/>
            <person name="Cannon G."/>
            <person name="Heinhort S."/>
        </authorList>
    </citation>
    <scope>NUCLEOTIDE SEQUENCE [LARGE SCALE GENOMIC DNA]</scope>
    <source>
        <strain evidence="10">ATCC 23641 / c2</strain>
    </source>
</reference>
<dbReference type="Gene3D" id="3.40.50.720">
    <property type="entry name" value="NAD(P)-binding Rossmann-like Domain"/>
    <property type="match status" value="1"/>
</dbReference>
<keyword evidence="5 6" id="KW-0119">Carbohydrate metabolism</keyword>
<feature type="binding site" evidence="6">
    <location>
        <position position="188"/>
    </location>
    <ligand>
        <name>substrate</name>
    </ligand>
</feature>
<feature type="binding site" evidence="6">
    <location>
        <position position="158"/>
    </location>
    <ligand>
        <name>NADP(+)</name>
        <dbReference type="ChEBI" id="CHEBI:58349"/>
    </ligand>
</feature>
<dbReference type="Pfam" id="PF00479">
    <property type="entry name" value="G6PD_N"/>
    <property type="match status" value="1"/>
</dbReference>
<dbReference type="NCBIfam" id="TIGR00871">
    <property type="entry name" value="zwf"/>
    <property type="match status" value="1"/>
</dbReference>
<keyword evidence="3 6" id="KW-0521">NADP</keyword>
<dbReference type="GO" id="GO:0009051">
    <property type="term" value="P:pentose-phosphate shunt, oxidative branch"/>
    <property type="evidence" value="ECO:0007669"/>
    <property type="project" value="TreeGrafter"/>
</dbReference>
<dbReference type="GO" id="GO:0050661">
    <property type="term" value="F:NADP binding"/>
    <property type="evidence" value="ECO:0007669"/>
    <property type="project" value="UniProtKB-UniRule"/>
</dbReference>
<evidence type="ECO:0000256" key="4">
    <source>
        <dbReference type="ARBA" id="ARBA00023002"/>
    </source>
</evidence>
<feature type="domain" description="Glucose-6-phosphate dehydrogenase NAD-binding" evidence="7">
    <location>
        <begin position="21"/>
        <end position="197"/>
    </location>
</feature>
<evidence type="ECO:0000259" key="7">
    <source>
        <dbReference type="Pfam" id="PF00479"/>
    </source>
</evidence>
<dbReference type="EMBL" id="CP001801">
    <property type="protein sequence ID" value="ACX95832.1"/>
    <property type="molecule type" value="Genomic_DNA"/>
</dbReference>
<sequence length="504" mass="57821">MPPSKRSAQRDKSRQDPVTIVIFGATGNLAHKKLIPALYQLELAGELPQGSRIIGFGRRDWTDEHWRDEVQVLLSEDESAPNPALEKLLPRLYFHNGDYQTEDSFTSLAQRLFNDEFPACIMFYFAVPPDAFGSICQHLAAAGLVEESKGCRRLVIEKPFGHDIESAHALDSLLHRHFSEQQIYRIDHYLGKGTVQNIMVMRFANLLLEPLWNRNFIDHVQISHAETLGVGGRAGYYESAGALRDMVQSHLMQMLALIAMEPPPSMDPEAVRDEKVKVLRSIRPISPRAVHAQAFRAQYQRGVVKGENEIGYLDEDGVAPDSITETYAAVKLYIDNWRWKGVPFYLRTGKRLAQTHSQISIRFRDPPQQLFRETAITKTEPNWLLIGIQPQENVRFELQIKTDGLEMRTRTVQMDASYTAPEREKLDAYAALLLDVMRGDQTLFLRYDEVAWAWRVVDPILKTWSVERDYIHTYKSGTWGPKESDRLFDDDSHQWRNDLSIPSN</sequence>
<dbReference type="HOGENOM" id="CLU_013524_5_0_6"/>
<feature type="domain" description="Glucose-6-phosphate dehydrogenase C-terminal" evidence="8">
    <location>
        <begin position="199"/>
        <end position="496"/>
    </location>
</feature>
<comment type="pathway">
    <text evidence="1 6">Carbohydrate degradation; pentose phosphate pathway; D-ribulose 5-phosphate from D-glucose 6-phosphate (oxidative stage): step 1/3.</text>
</comment>
<comment type="caution">
    <text evidence="6">Lacks conserved residue(s) required for the propagation of feature annotation.</text>
</comment>
<feature type="binding site" evidence="6">
    <location>
        <position position="226"/>
    </location>
    <ligand>
        <name>substrate</name>
    </ligand>
</feature>
<protein>
    <recommendedName>
        <fullName evidence="6">Glucose-6-phosphate 1-dehydrogenase</fullName>
        <shortName evidence="6">G6PD</shortName>
        <ecNumber evidence="6">1.1.1.49</ecNumber>
    </recommendedName>
</protein>
<dbReference type="NCBIfam" id="NF009492">
    <property type="entry name" value="PRK12853.1-3"/>
    <property type="match status" value="1"/>
</dbReference>
<evidence type="ECO:0000313" key="9">
    <source>
        <dbReference type="EMBL" id="ACX95832.1"/>
    </source>
</evidence>
<evidence type="ECO:0000256" key="5">
    <source>
        <dbReference type="ARBA" id="ARBA00023277"/>
    </source>
</evidence>
<dbReference type="InterPro" id="IPR001282">
    <property type="entry name" value="G6P_DH"/>
</dbReference>
<evidence type="ECO:0000313" key="10">
    <source>
        <dbReference type="Proteomes" id="UP000009102"/>
    </source>
</evidence>
<dbReference type="GO" id="GO:0004345">
    <property type="term" value="F:glucose-6-phosphate dehydrogenase activity"/>
    <property type="evidence" value="ECO:0007669"/>
    <property type="project" value="UniProtKB-UniRule"/>
</dbReference>
<evidence type="ECO:0000256" key="6">
    <source>
        <dbReference type="HAMAP-Rule" id="MF_00966"/>
    </source>
</evidence>
<dbReference type="PANTHER" id="PTHR23429">
    <property type="entry name" value="GLUCOSE-6-PHOSPHATE 1-DEHYDROGENASE G6PD"/>
    <property type="match status" value="1"/>
</dbReference>